<accession>A0A9R1UYT7</accession>
<sequence>MDGLLFHNMSLHQIRSDVVLSPDEIKPLYFRVGDTKMVYGPEEFFLITGLNFGEYPKNIGEKVSEKVVSSKKRCLLCERLFPNYTNILVKIGDLKSFILNQPFLEVADTDVVRVCLITILYEGFLGKEINDRVLQDWFFLLRIWMSETGSYLRDFTYENLEDTWNKINKYLSLSERRQTLKYSIYEMRPTVRACEFVLRKNSDMPWMKRWSDTKNLKWVDVNKIFSKTQEGQPPRNRMSPIRDHFRRQDESSSSMSSSGRSHCRGGRSGKPNLEEVLKRLHTLEQHVFMNREPIDVFVEEVNNEDLWNNISFEGHAVFQTNFDESVVDNEGMNKNNTNENVFGDIEDDKVFFVNNYNVLFLIRNKFDDVFDVNDYNEAKEVSVEDEVIITGNVNYYDAYGFDGKEVTLDRPRARNSSKYLCPPYTELHTTLKQKRRPKKKVDIESTSPVPPPAFAVVHDFFVLRLQPYVAGDRDFWSALFGQTHDGWLKSLYHNYVQHITIWYELLMERRFDSDRRIIMPPNFFVFHAREEGHDWRAFMAGIATYPNFMVAWWDVDTVN</sequence>
<keyword evidence="3" id="KW-1185">Reference proteome</keyword>
<feature type="compositionally biased region" description="Low complexity" evidence="1">
    <location>
        <begin position="251"/>
        <end position="260"/>
    </location>
</feature>
<feature type="region of interest" description="Disordered" evidence="1">
    <location>
        <begin position="229"/>
        <end position="271"/>
    </location>
</feature>
<feature type="compositionally biased region" description="Basic and acidic residues" evidence="1">
    <location>
        <begin position="240"/>
        <end position="250"/>
    </location>
</feature>
<dbReference type="Proteomes" id="UP000235145">
    <property type="component" value="Unassembled WGS sequence"/>
</dbReference>
<name>A0A9R1UYT7_LACSA</name>
<evidence type="ECO:0000313" key="3">
    <source>
        <dbReference type="Proteomes" id="UP000235145"/>
    </source>
</evidence>
<dbReference type="AlphaFoldDB" id="A0A9R1UYT7"/>
<proteinExistence type="predicted"/>
<dbReference type="PANTHER" id="PTHR48449">
    <property type="entry name" value="DUF1985 DOMAIN-CONTAINING PROTEIN"/>
    <property type="match status" value="1"/>
</dbReference>
<evidence type="ECO:0000313" key="2">
    <source>
        <dbReference type="EMBL" id="KAJ0195764.1"/>
    </source>
</evidence>
<organism evidence="2 3">
    <name type="scientific">Lactuca sativa</name>
    <name type="common">Garden lettuce</name>
    <dbReference type="NCBI Taxonomy" id="4236"/>
    <lineage>
        <taxon>Eukaryota</taxon>
        <taxon>Viridiplantae</taxon>
        <taxon>Streptophyta</taxon>
        <taxon>Embryophyta</taxon>
        <taxon>Tracheophyta</taxon>
        <taxon>Spermatophyta</taxon>
        <taxon>Magnoliopsida</taxon>
        <taxon>eudicotyledons</taxon>
        <taxon>Gunneridae</taxon>
        <taxon>Pentapetalae</taxon>
        <taxon>asterids</taxon>
        <taxon>campanulids</taxon>
        <taxon>Asterales</taxon>
        <taxon>Asteraceae</taxon>
        <taxon>Cichorioideae</taxon>
        <taxon>Cichorieae</taxon>
        <taxon>Lactucinae</taxon>
        <taxon>Lactuca</taxon>
    </lineage>
</organism>
<protein>
    <recommendedName>
        <fullName evidence="4">DUF1985 domain-containing protein</fullName>
    </recommendedName>
</protein>
<dbReference type="PANTHER" id="PTHR48449:SF1">
    <property type="entry name" value="DUF1985 DOMAIN-CONTAINING PROTEIN"/>
    <property type="match status" value="1"/>
</dbReference>
<evidence type="ECO:0008006" key="4">
    <source>
        <dbReference type="Google" id="ProtNLM"/>
    </source>
</evidence>
<dbReference type="EMBL" id="NBSK02000007">
    <property type="protein sequence ID" value="KAJ0195764.1"/>
    <property type="molecule type" value="Genomic_DNA"/>
</dbReference>
<reference evidence="2 3" key="1">
    <citation type="journal article" date="2017" name="Nat. Commun.">
        <title>Genome assembly with in vitro proximity ligation data and whole-genome triplication in lettuce.</title>
        <authorList>
            <person name="Reyes-Chin-Wo S."/>
            <person name="Wang Z."/>
            <person name="Yang X."/>
            <person name="Kozik A."/>
            <person name="Arikit S."/>
            <person name="Song C."/>
            <person name="Xia L."/>
            <person name="Froenicke L."/>
            <person name="Lavelle D.O."/>
            <person name="Truco M.J."/>
            <person name="Xia R."/>
            <person name="Zhu S."/>
            <person name="Xu C."/>
            <person name="Xu H."/>
            <person name="Xu X."/>
            <person name="Cox K."/>
            <person name="Korf I."/>
            <person name="Meyers B.C."/>
            <person name="Michelmore R.W."/>
        </authorList>
    </citation>
    <scope>NUCLEOTIDE SEQUENCE [LARGE SCALE GENOMIC DNA]</scope>
    <source>
        <strain evidence="3">cv. Salinas</strain>
        <tissue evidence="2">Seedlings</tissue>
    </source>
</reference>
<gene>
    <name evidence="2" type="ORF">LSAT_V11C700363650</name>
</gene>
<evidence type="ECO:0000256" key="1">
    <source>
        <dbReference type="SAM" id="MobiDB-lite"/>
    </source>
</evidence>
<comment type="caution">
    <text evidence="2">The sequence shown here is derived from an EMBL/GenBank/DDBJ whole genome shotgun (WGS) entry which is preliminary data.</text>
</comment>